<sequence>MEFLTTLPMTGIDDFPNLEEIRIKKEGDCRGKRKLAEPELDLSCLALYPKLFKMQLDCWDTFGDVLTAPPTCRWIRVCLEILLDWNCSRETPCSSQVIVMT</sequence>
<protein>
    <submittedName>
        <fullName evidence="1">Uncharacterized protein</fullName>
    </submittedName>
</protein>
<proteinExistence type="predicted"/>
<organism evidence="1 2">
    <name type="scientific">Brassica carinata</name>
    <name type="common">Ethiopian mustard</name>
    <name type="synonym">Abyssinian cabbage</name>
    <dbReference type="NCBI Taxonomy" id="52824"/>
    <lineage>
        <taxon>Eukaryota</taxon>
        <taxon>Viridiplantae</taxon>
        <taxon>Streptophyta</taxon>
        <taxon>Embryophyta</taxon>
        <taxon>Tracheophyta</taxon>
        <taxon>Spermatophyta</taxon>
        <taxon>Magnoliopsida</taxon>
        <taxon>eudicotyledons</taxon>
        <taxon>Gunneridae</taxon>
        <taxon>Pentapetalae</taxon>
        <taxon>rosids</taxon>
        <taxon>malvids</taxon>
        <taxon>Brassicales</taxon>
        <taxon>Brassicaceae</taxon>
        <taxon>Brassiceae</taxon>
        <taxon>Brassica</taxon>
    </lineage>
</organism>
<dbReference type="OrthoDB" id="550575at2759"/>
<evidence type="ECO:0000313" key="2">
    <source>
        <dbReference type="Proteomes" id="UP000886595"/>
    </source>
</evidence>
<evidence type="ECO:0000313" key="1">
    <source>
        <dbReference type="EMBL" id="KAG2290293.1"/>
    </source>
</evidence>
<gene>
    <name evidence="1" type="ORF">Bca52824_049897</name>
</gene>
<keyword evidence="2" id="KW-1185">Reference proteome</keyword>
<reference evidence="1 2" key="1">
    <citation type="submission" date="2020-02" db="EMBL/GenBank/DDBJ databases">
        <authorList>
            <person name="Ma Q."/>
            <person name="Huang Y."/>
            <person name="Song X."/>
            <person name="Pei D."/>
        </authorList>
    </citation>
    <scope>NUCLEOTIDE SEQUENCE [LARGE SCALE GENOMIC DNA]</scope>
    <source>
        <strain evidence="1">Sxm20200214</strain>
        <tissue evidence="1">Leaf</tissue>
    </source>
</reference>
<dbReference type="EMBL" id="JAAMPC010000010">
    <property type="protein sequence ID" value="KAG2290293.1"/>
    <property type="molecule type" value="Genomic_DNA"/>
</dbReference>
<accession>A0A8X7RLQ7</accession>
<dbReference type="AlphaFoldDB" id="A0A8X7RLQ7"/>
<comment type="caution">
    <text evidence="1">The sequence shown here is derived from an EMBL/GenBank/DDBJ whole genome shotgun (WGS) entry which is preliminary data.</text>
</comment>
<dbReference type="Proteomes" id="UP000886595">
    <property type="component" value="Unassembled WGS sequence"/>
</dbReference>
<name>A0A8X7RLQ7_BRACI</name>